<dbReference type="SMART" id="SM00382">
    <property type="entry name" value="AAA"/>
    <property type="match status" value="1"/>
</dbReference>
<comment type="similarity">
    <text evidence="1">Belongs to the ABC transporter superfamily.</text>
</comment>
<evidence type="ECO:0000259" key="5">
    <source>
        <dbReference type="PROSITE" id="PS50893"/>
    </source>
</evidence>
<dbReference type="InterPro" id="IPR003593">
    <property type="entry name" value="AAA+_ATPase"/>
</dbReference>
<gene>
    <name evidence="6" type="ORF">JOC54_003540</name>
</gene>
<protein>
    <submittedName>
        <fullName evidence="6">ABC-2 type transport system ATP-binding protein</fullName>
    </submittedName>
</protein>
<evidence type="ECO:0000313" key="7">
    <source>
        <dbReference type="Proteomes" id="UP001179280"/>
    </source>
</evidence>
<dbReference type="Gene3D" id="3.40.50.300">
    <property type="entry name" value="P-loop containing nucleotide triphosphate hydrolases"/>
    <property type="match status" value="1"/>
</dbReference>
<dbReference type="SUPFAM" id="SSF52540">
    <property type="entry name" value="P-loop containing nucleoside triphosphate hydrolases"/>
    <property type="match status" value="1"/>
</dbReference>
<dbReference type="InterPro" id="IPR017871">
    <property type="entry name" value="ABC_transporter-like_CS"/>
</dbReference>
<dbReference type="InterPro" id="IPR003439">
    <property type="entry name" value="ABC_transporter-like_ATP-bd"/>
</dbReference>
<proteinExistence type="inferred from homology"/>
<dbReference type="Pfam" id="PF00005">
    <property type="entry name" value="ABC_tran"/>
    <property type="match status" value="1"/>
</dbReference>
<sequence>MKMNEHPLVVEKLNKTLGKKQIIHDLSFSLERGKIYGFLGPNGSGKTTTIRMIVSLIKPDSGEVFIEGNSISKNREQALEHIGAIVENPDLYLYLTGMQNLKHFADMNPRPIEQARIDEVVRLVDLEHAIHKKVKSYSLGMKQRLGIAISILHSPSVLILDEPTNGLDPQGIRDLRDYLQKLAQEDEVTLLVSSHQLSEIELLCDRAVIIQEGKLVDEVSVKTIANEADKMTVTIEVSPQEQALEVLQQEWKTNLSGDGIEIHEVAYQEIPQVIHALSQAQLAVYSVSYKKRLEDAYFSLTDGKGGLNL</sequence>
<evidence type="ECO:0000313" key="6">
    <source>
        <dbReference type="EMBL" id="MBM7840260.1"/>
    </source>
</evidence>
<evidence type="ECO:0000256" key="3">
    <source>
        <dbReference type="ARBA" id="ARBA00022741"/>
    </source>
</evidence>
<dbReference type="EMBL" id="JAFBCV010000012">
    <property type="protein sequence ID" value="MBM7840260.1"/>
    <property type="molecule type" value="Genomic_DNA"/>
</dbReference>
<dbReference type="PANTHER" id="PTHR43335">
    <property type="entry name" value="ABC TRANSPORTER, ATP-BINDING PROTEIN"/>
    <property type="match status" value="1"/>
</dbReference>
<dbReference type="PANTHER" id="PTHR43335:SF4">
    <property type="entry name" value="ABC TRANSPORTER, ATP-BINDING PROTEIN"/>
    <property type="match status" value="1"/>
</dbReference>
<dbReference type="PROSITE" id="PS00211">
    <property type="entry name" value="ABC_TRANSPORTER_1"/>
    <property type="match status" value="1"/>
</dbReference>
<reference evidence="6" key="1">
    <citation type="submission" date="2021-01" db="EMBL/GenBank/DDBJ databases">
        <title>Genomic Encyclopedia of Type Strains, Phase IV (KMG-IV): sequencing the most valuable type-strain genomes for metagenomic binning, comparative biology and taxonomic classification.</title>
        <authorList>
            <person name="Goeker M."/>
        </authorList>
    </citation>
    <scope>NUCLEOTIDE SEQUENCE</scope>
    <source>
        <strain evidence="6">DSM 21943</strain>
    </source>
</reference>
<dbReference type="PROSITE" id="PS50893">
    <property type="entry name" value="ABC_TRANSPORTER_2"/>
    <property type="match status" value="1"/>
</dbReference>
<name>A0ABS2SYD6_9BACI</name>
<keyword evidence="3" id="KW-0547">Nucleotide-binding</keyword>
<dbReference type="InterPro" id="IPR027417">
    <property type="entry name" value="P-loop_NTPase"/>
</dbReference>
<organism evidence="6 7">
    <name type="scientific">Shouchella xiaoxiensis</name>
    <dbReference type="NCBI Taxonomy" id="766895"/>
    <lineage>
        <taxon>Bacteria</taxon>
        <taxon>Bacillati</taxon>
        <taxon>Bacillota</taxon>
        <taxon>Bacilli</taxon>
        <taxon>Bacillales</taxon>
        <taxon>Bacillaceae</taxon>
        <taxon>Shouchella</taxon>
    </lineage>
</organism>
<accession>A0ABS2SYD6</accession>
<comment type="caution">
    <text evidence="6">The sequence shown here is derived from an EMBL/GenBank/DDBJ whole genome shotgun (WGS) entry which is preliminary data.</text>
</comment>
<dbReference type="GO" id="GO:0005524">
    <property type="term" value="F:ATP binding"/>
    <property type="evidence" value="ECO:0007669"/>
    <property type="project" value="UniProtKB-KW"/>
</dbReference>
<keyword evidence="7" id="KW-1185">Reference proteome</keyword>
<keyword evidence="2" id="KW-0813">Transport</keyword>
<feature type="domain" description="ABC transporter" evidence="5">
    <location>
        <begin position="8"/>
        <end position="237"/>
    </location>
</feature>
<evidence type="ECO:0000256" key="1">
    <source>
        <dbReference type="ARBA" id="ARBA00005417"/>
    </source>
</evidence>
<evidence type="ECO:0000256" key="4">
    <source>
        <dbReference type="ARBA" id="ARBA00022840"/>
    </source>
</evidence>
<evidence type="ECO:0000256" key="2">
    <source>
        <dbReference type="ARBA" id="ARBA00022448"/>
    </source>
</evidence>
<keyword evidence="4 6" id="KW-0067">ATP-binding</keyword>
<dbReference type="Proteomes" id="UP001179280">
    <property type="component" value="Unassembled WGS sequence"/>
</dbReference>